<keyword evidence="1" id="KW-0732">Signal</keyword>
<gene>
    <name evidence="2" type="ORF">B0J11DRAFT_507787</name>
</gene>
<comment type="caution">
    <text evidence="2">The sequence shown here is derived from an EMBL/GenBank/DDBJ whole genome shotgun (WGS) entry which is preliminary data.</text>
</comment>
<evidence type="ECO:0000313" key="3">
    <source>
        <dbReference type="Proteomes" id="UP000700596"/>
    </source>
</evidence>
<sequence>MDLRLLVVLLTYLVFPTFAISTENCYRTKSPHRSSCALPNLWAMREKLCSSDDSWGEGFRFLSGHGLNLRMKDNCTVDNAPLGIDLVMTISSTVKNRTDCWNRTKSIITRCVENGFPEFNGGEWWDLDGEDDPKSDGGNGKTFIYLQYLHISPPAEPDPCYVWPLPDYCPPYFEDSVKKRDETIKATKKGTFVDLDIDGNILRKRIIS</sequence>
<organism evidence="2 3">
    <name type="scientific">Dendryphion nanum</name>
    <dbReference type="NCBI Taxonomy" id="256645"/>
    <lineage>
        <taxon>Eukaryota</taxon>
        <taxon>Fungi</taxon>
        <taxon>Dikarya</taxon>
        <taxon>Ascomycota</taxon>
        <taxon>Pezizomycotina</taxon>
        <taxon>Dothideomycetes</taxon>
        <taxon>Pleosporomycetidae</taxon>
        <taxon>Pleosporales</taxon>
        <taxon>Torulaceae</taxon>
        <taxon>Dendryphion</taxon>
    </lineage>
</organism>
<feature type="signal peptide" evidence="1">
    <location>
        <begin position="1"/>
        <end position="19"/>
    </location>
</feature>
<accession>A0A9P9DLC8</accession>
<dbReference type="EMBL" id="JAGMWT010000009">
    <property type="protein sequence ID" value="KAH7122835.1"/>
    <property type="molecule type" value="Genomic_DNA"/>
</dbReference>
<name>A0A9P9DLC8_9PLEO</name>
<dbReference type="AlphaFoldDB" id="A0A9P9DLC8"/>
<reference evidence="2" key="1">
    <citation type="journal article" date="2021" name="Nat. Commun.">
        <title>Genetic determinants of endophytism in the Arabidopsis root mycobiome.</title>
        <authorList>
            <person name="Mesny F."/>
            <person name="Miyauchi S."/>
            <person name="Thiergart T."/>
            <person name="Pickel B."/>
            <person name="Atanasova L."/>
            <person name="Karlsson M."/>
            <person name="Huettel B."/>
            <person name="Barry K.W."/>
            <person name="Haridas S."/>
            <person name="Chen C."/>
            <person name="Bauer D."/>
            <person name="Andreopoulos W."/>
            <person name="Pangilinan J."/>
            <person name="LaButti K."/>
            <person name="Riley R."/>
            <person name="Lipzen A."/>
            <person name="Clum A."/>
            <person name="Drula E."/>
            <person name="Henrissat B."/>
            <person name="Kohler A."/>
            <person name="Grigoriev I.V."/>
            <person name="Martin F.M."/>
            <person name="Hacquard S."/>
        </authorList>
    </citation>
    <scope>NUCLEOTIDE SEQUENCE</scope>
    <source>
        <strain evidence="2">MPI-CAGE-CH-0243</strain>
    </source>
</reference>
<evidence type="ECO:0000313" key="2">
    <source>
        <dbReference type="EMBL" id="KAH7122835.1"/>
    </source>
</evidence>
<dbReference type="Proteomes" id="UP000700596">
    <property type="component" value="Unassembled WGS sequence"/>
</dbReference>
<evidence type="ECO:0000256" key="1">
    <source>
        <dbReference type="SAM" id="SignalP"/>
    </source>
</evidence>
<feature type="chain" id="PRO_5040470030" evidence="1">
    <location>
        <begin position="20"/>
        <end position="208"/>
    </location>
</feature>
<dbReference type="OrthoDB" id="3785627at2759"/>
<proteinExistence type="predicted"/>
<protein>
    <submittedName>
        <fullName evidence="2">Uncharacterized protein</fullName>
    </submittedName>
</protein>
<keyword evidence="3" id="KW-1185">Reference proteome</keyword>